<organism evidence="1 2">
    <name type="scientific">Myriangium duriaei CBS 260.36</name>
    <dbReference type="NCBI Taxonomy" id="1168546"/>
    <lineage>
        <taxon>Eukaryota</taxon>
        <taxon>Fungi</taxon>
        <taxon>Dikarya</taxon>
        <taxon>Ascomycota</taxon>
        <taxon>Pezizomycotina</taxon>
        <taxon>Dothideomycetes</taxon>
        <taxon>Dothideomycetidae</taxon>
        <taxon>Myriangiales</taxon>
        <taxon>Myriangiaceae</taxon>
        <taxon>Myriangium</taxon>
    </lineage>
</organism>
<evidence type="ECO:0000313" key="1">
    <source>
        <dbReference type="EMBL" id="KAF2151761.1"/>
    </source>
</evidence>
<comment type="caution">
    <text evidence="1">The sequence shown here is derived from an EMBL/GenBank/DDBJ whole genome shotgun (WGS) entry which is preliminary data.</text>
</comment>
<reference evidence="1" key="1">
    <citation type="journal article" date="2020" name="Stud. Mycol.">
        <title>101 Dothideomycetes genomes: a test case for predicting lifestyles and emergence of pathogens.</title>
        <authorList>
            <person name="Haridas S."/>
            <person name="Albert R."/>
            <person name="Binder M."/>
            <person name="Bloem J."/>
            <person name="Labutti K."/>
            <person name="Salamov A."/>
            <person name="Andreopoulos B."/>
            <person name="Baker S."/>
            <person name="Barry K."/>
            <person name="Bills G."/>
            <person name="Bluhm B."/>
            <person name="Cannon C."/>
            <person name="Castanera R."/>
            <person name="Culley D."/>
            <person name="Daum C."/>
            <person name="Ezra D."/>
            <person name="Gonzalez J."/>
            <person name="Henrissat B."/>
            <person name="Kuo A."/>
            <person name="Liang C."/>
            <person name="Lipzen A."/>
            <person name="Lutzoni F."/>
            <person name="Magnuson J."/>
            <person name="Mondo S."/>
            <person name="Nolan M."/>
            <person name="Ohm R."/>
            <person name="Pangilinan J."/>
            <person name="Park H.-J."/>
            <person name="Ramirez L."/>
            <person name="Alfaro M."/>
            <person name="Sun H."/>
            <person name="Tritt A."/>
            <person name="Yoshinaga Y."/>
            <person name="Zwiers L.-H."/>
            <person name="Turgeon B."/>
            <person name="Goodwin S."/>
            <person name="Spatafora J."/>
            <person name="Crous P."/>
            <person name="Grigoriev I."/>
        </authorList>
    </citation>
    <scope>NUCLEOTIDE SEQUENCE</scope>
    <source>
        <strain evidence="1">CBS 260.36</strain>
    </source>
</reference>
<accession>A0A9P4IZW2</accession>
<dbReference type="AlphaFoldDB" id="A0A9P4IZW2"/>
<dbReference type="Proteomes" id="UP000799439">
    <property type="component" value="Unassembled WGS sequence"/>
</dbReference>
<name>A0A9P4IZW2_9PEZI</name>
<gene>
    <name evidence="1" type="ORF">K461DRAFT_307145</name>
</gene>
<protein>
    <submittedName>
        <fullName evidence="1">Uncharacterized protein</fullName>
    </submittedName>
</protein>
<sequence>MFPNDFTLFEAEADSSSWQVESLFPDSMIGDVTVKTGEWAEASDTQAEAKCNQAQPTNARGREARDAAQVANKSAMATQYNYLPSPDNFILPLEGLSNVTSNGVSSLPMQSFPYSYLAEQTDFLDFQKQMWYPNSRQLTGNCSAQQMSDNLGNHQAICLDDQLARFPTTGLEWGYGHGHPSVDAHGHPSFDNSSAEQEYDGLVAQQRWSYASAQQPQGYIPAEQISAISTIQQPRICADYQQPRHRIPFHFVPYKASRHQNYRRGVPKKEQDENNTRAEQAWDLYHTAAQTQTFCRICGGQLVHLGGDCSRRRTV</sequence>
<evidence type="ECO:0000313" key="2">
    <source>
        <dbReference type="Proteomes" id="UP000799439"/>
    </source>
</evidence>
<keyword evidence="2" id="KW-1185">Reference proteome</keyword>
<proteinExistence type="predicted"/>
<dbReference type="EMBL" id="ML996087">
    <property type="protein sequence ID" value="KAF2151761.1"/>
    <property type="molecule type" value="Genomic_DNA"/>
</dbReference>